<reference evidence="2 3" key="1">
    <citation type="submission" date="2024-06" db="EMBL/GenBank/DDBJ databases">
        <title>The Natural Products Discovery Center: Release of the First 8490 Sequenced Strains for Exploring Actinobacteria Biosynthetic Diversity.</title>
        <authorList>
            <person name="Kalkreuter E."/>
            <person name="Kautsar S.A."/>
            <person name="Yang D."/>
            <person name="Bader C.D."/>
            <person name="Teijaro C.N."/>
            <person name="Fluegel L."/>
            <person name="Davis C.M."/>
            <person name="Simpson J.R."/>
            <person name="Lauterbach L."/>
            <person name="Steele A.D."/>
            <person name="Gui C."/>
            <person name="Meng S."/>
            <person name="Li G."/>
            <person name="Viehrig K."/>
            <person name="Ye F."/>
            <person name="Su P."/>
            <person name="Kiefer A.F."/>
            <person name="Nichols A."/>
            <person name="Cepeda A.J."/>
            <person name="Yan W."/>
            <person name="Fan B."/>
            <person name="Jiang Y."/>
            <person name="Adhikari A."/>
            <person name="Zheng C.-J."/>
            <person name="Schuster L."/>
            <person name="Cowan T.M."/>
            <person name="Smanski M.J."/>
            <person name="Chevrette M.G."/>
            <person name="De Carvalho L.P.S."/>
            <person name="Shen B."/>
        </authorList>
    </citation>
    <scope>NUCLEOTIDE SEQUENCE [LARGE SCALE GENOMIC DNA]</scope>
    <source>
        <strain evidence="2 3">NPDC050403</strain>
    </source>
</reference>
<gene>
    <name evidence="2" type="ORF">AB0I48_34935</name>
</gene>
<comment type="caution">
    <text evidence="2">The sequence shown here is derived from an EMBL/GenBank/DDBJ whole genome shotgun (WGS) entry which is preliminary data.</text>
</comment>
<dbReference type="RefSeq" id="WP_357790044.1">
    <property type="nucleotide sequence ID" value="NZ_JBFAKC010000026.1"/>
</dbReference>
<name>A0ABV3G4X9_9NOCA</name>
<proteinExistence type="predicted"/>
<keyword evidence="3" id="KW-1185">Reference proteome</keyword>
<dbReference type="PROSITE" id="PS51674">
    <property type="entry name" value="4FE4S_WBL"/>
    <property type="match status" value="1"/>
</dbReference>
<evidence type="ECO:0000313" key="3">
    <source>
        <dbReference type="Proteomes" id="UP001551695"/>
    </source>
</evidence>
<organism evidence="2 3">
    <name type="scientific">Nocardia aurea</name>
    <dbReference type="NCBI Taxonomy" id="2144174"/>
    <lineage>
        <taxon>Bacteria</taxon>
        <taxon>Bacillati</taxon>
        <taxon>Actinomycetota</taxon>
        <taxon>Actinomycetes</taxon>
        <taxon>Mycobacteriales</taxon>
        <taxon>Nocardiaceae</taxon>
        <taxon>Nocardia</taxon>
    </lineage>
</organism>
<dbReference type="Pfam" id="PF02467">
    <property type="entry name" value="Whib"/>
    <property type="match status" value="1"/>
</dbReference>
<evidence type="ECO:0000259" key="1">
    <source>
        <dbReference type="PROSITE" id="PS51674"/>
    </source>
</evidence>
<dbReference type="Proteomes" id="UP001551695">
    <property type="component" value="Unassembled WGS sequence"/>
</dbReference>
<dbReference type="InterPro" id="IPR034768">
    <property type="entry name" value="4FE4S_WBL"/>
</dbReference>
<accession>A0ABV3G4X9</accession>
<protein>
    <submittedName>
        <fullName evidence="2">WhiB family transcriptional regulator</fullName>
    </submittedName>
</protein>
<feature type="domain" description="4Fe-4S Wbl-type" evidence="1">
    <location>
        <begin position="16"/>
        <end position="77"/>
    </location>
</feature>
<evidence type="ECO:0000313" key="2">
    <source>
        <dbReference type="EMBL" id="MEV0712762.1"/>
    </source>
</evidence>
<sequence length="108" mass="11854">MTALNLPDPVTFSDRSCRGVDQEFFFPSNAEQKRMVRRFCGGCPRLAECADWAIPEVLAGRLAESFVAGVQMPQLYGKTPRQKRRENAAVELTEVAAAARDAHVEGAA</sequence>
<dbReference type="EMBL" id="JBFAKC010000026">
    <property type="protein sequence ID" value="MEV0712762.1"/>
    <property type="molecule type" value="Genomic_DNA"/>
</dbReference>